<keyword evidence="2" id="KW-1133">Transmembrane helix</keyword>
<protein>
    <submittedName>
        <fullName evidence="3">Uncharacterized protein</fullName>
    </submittedName>
</protein>
<feature type="transmembrane region" description="Helical" evidence="2">
    <location>
        <begin position="93"/>
        <end position="113"/>
    </location>
</feature>
<name>A0A1I0HGN1_9ACTN</name>
<organism evidence="3 4">
    <name type="scientific">Nonomuraea wenchangensis</name>
    <dbReference type="NCBI Taxonomy" id="568860"/>
    <lineage>
        <taxon>Bacteria</taxon>
        <taxon>Bacillati</taxon>
        <taxon>Actinomycetota</taxon>
        <taxon>Actinomycetes</taxon>
        <taxon>Streptosporangiales</taxon>
        <taxon>Streptosporangiaceae</taxon>
        <taxon>Nonomuraea</taxon>
    </lineage>
</organism>
<evidence type="ECO:0000256" key="1">
    <source>
        <dbReference type="SAM" id="Coils"/>
    </source>
</evidence>
<gene>
    <name evidence="3" type="ORF">SAMN05421811_104269</name>
</gene>
<dbReference type="Proteomes" id="UP000199361">
    <property type="component" value="Unassembled WGS sequence"/>
</dbReference>
<dbReference type="EMBL" id="FOHX01000004">
    <property type="protein sequence ID" value="SET82224.1"/>
    <property type="molecule type" value="Genomic_DNA"/>
</dbReference>
<evidence type="ECO:0000313" key="3">
    <source>
        <dbReference type="EMBL" id="SET82224.1"/>
    </source>
</evidence>
<accession>A0A1I0HGN1</accession>
<keyword evidence="1" id="KW-0175">Coiled coil</keyword>
<proteinExistence type="predicted"/>
<evidence type="ECO:0000256" key="2">
    <source>
        <dbReference type="SAM" id="Phobius"/>
    </source>
</evidence>
<keyword evidence="2" id="KW-0812">Transmembrane</keyword>
<evidence type="ECO:0000313" key="4">
    <source>
        <dbReference type="Proteomes" id="UP000199361"/>
    </source>
</evidence>
<sequence>MAEQVKALRAYIENIEIRLNEMVNALSDEGRARKAAITELSQTLEQRLDQLRALIDQKDQRAARVDARGLPLIGGGIFLNGVPEELAGLPWHLGWLLPFFAFGAMVAVLTSIAQSRRASQTP</sequence>
<reference evidence="3 4" key="1">
    <citation type="submission" date="2016-10" db="EMBL/GenBank/DDBJ databases">
        <authorList>
            <person name="de Groot N.N."/>
        </authorList>
    </citation>
    <scope>NUCLEOTIDE SEQUENCE [LARGE SCALE GENOMIC DNA]</scope>
    <source>
        <strain evidence="3 4">CGMCC 4.5598</strain>
    </source>
</reference>
<keyword evidence="4" id="KW-1185">Reference proteome</keyword>
<dbReference type="AlphaFoldDB" id="A0A1I0HGN1"/>
<feature type="coiled-coil region" evidence="1">
    <location>
        <begin position="34"/>
        <end position="68"/>
    </location>
</feature>
<keyword evidence="2" id="KW-0472">Membrane</keyword>